<dbReference type="InterPro" id="IPR005467">
    <property type="entry name" value="His_kinase_dom"/>
</dbReference>
<name>I3Y8A9_THIV6</name>
<dbReference type="STRING" id="765911.Thivi_1203"/>
<dbReference type="SMART" id="SM00387">
    <property type="entry name" value="HATPase_c"/>
    <property type="match status" value="1"/>
</dbReference>
<evidence type="ECO:0000256" key="4">
    <source>
        <dbReference type="PROSITE-ProRule" id="PRU00169"/>
    </source>
</evidence>
<evidence type="ECO:0000259" key="5">
    <source>
        <dbReference type="PROSITE" id="PS50109"/>
    </source>
</evidence>
<feature type="domain" description="Response regulatory" evidence="6">
    <location>
        <begin position="6"/>
        <end position="123"/>
    </location>
</feature>
<dbReference type="Pfam" id="PF00512">
    <property type="entry name" value="HisKA"/>
    <property type="match status" value="1"/>
</dbReference>
<evidence type="ECO:0000256" key="3">
    <source>
        <dbReference type="ARBA" id="ARBA00022553"/>
    </source>
</evidence>
<dbReference type="InterPro" id="IPR036890">
    <property type="entry name" value="HATPase_C_sf"/>
</dbReference>
<feature type="modified residue" description="4-aspartylphosphate" evidence="4">
    <location>
        <position position="56"/>
    </location>
</feature>
<dbReference type="PROSITE" id="PS50110">
    <property type="entry name" value="RESPONSE_REGULATORY"/>
    <property type="match status" value="2"/>
</dbReference>
<evidence type="ECO:0000256" key="1">
    <source>
        <dbReference type="ARBA" id="ARBA00000085"/>
    </source>
</evidence>
<dbReference type="CDD" id="cd19920">
    <property type="entry name" value="REC_PA4781-like"/>
    <property type="match status" value="1"/>
</dbReference>
<proteinExistence type="predicted"/>
<keyword evidence="3 4" id="KW-0597">Phosphoprotein</keyword>
<dbReference type="eggNOG" id="COG2205">
    <property type="taxonomic scope" value="Bacteria"/>
</dbReference>
<dbReference type="EC" id="2.7.13.3" evidence="2"/>
<dbReference type="HOGENOM" id="CLU_000445_114_72_6"/>
<dbReference type="InterPro" id="IPR036097">
    <property type="entry name" value="HisK_dim/P_sf"/>
</dbReference>
<evidence type="ECO:0000256" key="2">
    <source>
        <dbReference type="ARBA" id="ARBA00012438"/>
    </source>
</evidence>
<dbReference type="Gene3D" id="3.40.50.2300">
    <property type="match status" value="2"/>
</dbReference>
<dbReference type="Gene3D" id="3.30.565.10">
    <property type="entry name" value="Histidine kinase-like ATPase, C-terminal domain"/>
    <property type="match status" value="1"/>
</dbReference>
<dbReference type="SMART" id="SM00448">
    <property type="entry name" value="REC"/>
    <property type="match status" value="2"/>
</dbReference>
<dbReference type="EMBL" id="CP003154">
    <property type="protein sequence ID" value="AFL73227.1"/>
    <property type="molecule type" value="Genomic_DNA"/>
</dbReference>
<dbReference type="InterPro" id="IPR001789">
    <property type="entry name" value="Sig_transdc_resp-reg_receiver"/>
</dbReference>
<organism evidence="7 8">
    <name type="scientific">Thiocystis violascens (strain ATCC 17096 / DSM 198 / 6111)</name>
    <name type="common">Chromatium violascens</name>
    <dbReference type="NCBI Taxonomy" id="765911"/>
    <lineage>
        <taxon>Bacteria</taxon>
        <taxon>Pseudomonadati</taxon>
        <taxon>Pseudomonadota</taxon>
        <taxon>Gammaproteobacteria</taxon>
        <taxon>Chromatiales</taxon>
        <taxon>Chromatiaceae</taxon>
        <taxon>Thiocystis</taxon>
    </lineage>
</organism>
<dbReference type="Pfam" id="PF00072">
    <property type="entry name" value="Response_reg"/>
    <property type="match status" value="2"/>
</dbReference>
<dbReference type="eggNOG" id="COG3437">
    <property type="taxonomic scope" value="Bacteria"/>
</dbReference>
<dbReference type="Pfam" id="PF02518">
    <property type="entry name" value="HATPase_c"/>
    <property type="match status" value="1"/>
</dbReference>
<keyword evidence="8" id="KW-1185">Reference proteome</keyword>
<dbReference type="SMART" id="SM00388">
    <property type="entry name" value="HisKA"/>
    <property type="match status" value="1"/>
</dbReference>
<gene>
    <name evidence="7" type="ordered locus">Thivi_1203</name>
</gene>
<evidence type="ECO:0000313" key="7">
    <source>
        <dbReference type="EMBL" id="AFL73227.1"/>
    </source>
</evidence>
<dbReference type="AlphaFoldDB" id="I3Y8A9"/>
<dbReference type="InterPro" id="IPR003661">
    <property type="entry name" value="HisK_dim/P_dom"/>
</dbReference>
<feature type="modified residue" description="4-aspartylphosphate" evidence="4">
    <location>
        <position position="213"/>
    </location>
</feature>
<dbReference type="InterPro" id="IPR003594">
    <property type="entry name" value="HATPase_dom"/>
</dbReference>
<dbReference type="PROSITE" id="PS50109">
    <property type="entry name" value="HIS_KIN"/>
    <property type="match status" value="1"/>
</dbReference>
<dbReference type="Proteomes" id="UP000006062">
    <property type="component" value="Chromosome"/>
</dbReference>
<dbReference type="InterPro" id="IPR011006">
    <property type="entry name" value="CheY-like_superfamily"/>
</dbReference>
<dbReference type="RefSeq" id="WP_014777711.1">
    <property type="nucleotide sequence ID" value="NC_018012.1"/>
</dbReference>
<protein>
    <recommendedName>
        <fullName evidence="2">histidine kinase</fullName>
        <ecNumber evidence="2">2.7.13.3</ecNumber>
    </recommendedName>
</protein>
<dbReference type="PANTHER" id="PTHR43547">
    <property type="entry name" value="TWO-COMPONENT HISTIDINE KINASE"/>
    <property type="match status" value="1"/>
</dbReference>
<dbReference type="KEGG" id="tvi:Thivi_1203"/>
<dbReference type="Gene3D" id="1.10.287.130">
    <property type="match status" value="1"/>
</dbReference>
<dbReference type="eggNOG" id="COG3706">
    <property type="taxonomic scope" value="Bacteria"/>
</dbReference>
<dbReference type="GO" id="GO:0000155">
    <property type="term" value="F:phosphorelay sensor kinase activity"/>
    <property type="evidence" value="ECO:0007669"/>
    <property type="project" value="InterPro"/>
</dbReference>
<evidence type="ECO:0000313" key="8">
    <source>
        <dbReference type="Proteomes" id="UP000006062"/>
    </source>
</evidence>
<reference evidence="7 8" key="1">
    <citation type="submission" date="2012-06" db="EMBL/GenBank/DDBJ databases">
        <title>Complete sequence of Thiocystis violascens DSM 198.</title>
        <authorList>
            <consortium name="US DOE Joint Genome Institute"/>
            <person name="Lucas S."/>
            <person name="Han J."/>
            <person name="Lapidus A."/>
            <person name="Cheng J.-F."/>
            <person name="Goodwin L."/>
            <person name="Pitluck S."/>
            <person name="Peters L."/>
            <person name="Ovchinnikova G."/>
            <person name="Teshima H."/>
            <person name="Detter J.C."/>
            <person name="Han C."/>
            <person name="Tapia R."/>
            <person name="Land M."/>
            <person name="Hauser L."/>
            <person name="Kyrpides N."/>
            <person name="Ivanova N."/>
            <person name="Pagani I."/>
            <person name="Vogl K."/>
            <person name="Liu Z."/>
            <person name="Frigaard N.-U."/>
            <person name="Bryant D."/>
            <person name="Woyke T."/>
        </authorList>
    </citation>
    <scope>NUCLEOTIDE SEQUENCE [LARGE SCALE GENOMIC DNA]</scope>
    <source>
        <strain evidence="8">ATCC 17096 / DSM 198 / 6111</strain>
    </source>
</reference>
<accession>I3Y8A9</accession>
<comment type="catalytic activity">
    <reaction evidence="1">
        <text>ATP + protein L-histidine = ADP + protein N-phospho-L-histidine.</text>
        <dbReference type="EC" id="2.7.13.3"/>
    </reaction>
</comment>
<feature type="domain" description="Histidine kinase" evidence="5">
    <location>
        <begin position="309"/>
        <end position="518"/>
    </location>
</feature>
<dbReference type="SUPFAM" id="SSF47384">
    <property type="entry name" value="Homodimeric domain of signal transducing histidine kinase"/>
    <property type="match status" value="1"/>
</dbReference>
<dbReference type="PANTHER" id="PTHR43547:SF2">
    <property type="entry name" value="HYBRID SIGNAL TRANSDUCTION HISTIDINE KINASE C"/>
    <property type="match status" value="1"/>
</dbReference>
<dbReference type="OrthoDB" id="8874570at2"/>
<dbReference type="SUPFAM" id="SSF52172">
    <property type="entry name" value="CheY-like"/>
    <property type="match status" value="2"/>
</dbReference>
<sequence>MNGSLRTLVVDDIGVMRLLVRNNLRAMGIENSMLAANGREAVELLKQWRFDLVLTDWNMPLMDGLELLTYIRQSERHRDVPVILITAEGDRDQVRHAIDAGVSEFLIKPFTLGTFERKVQRAIDGTEPPPLTPDEILDLPETAVPRSSPPSAHPHPGVFDAAATILAVDDIADNIRLITSILKDDYRVKGAKSGAKALQIARSDEPPHLILLDIMMPEMDGLEVCRQLKSDPRTRDIPIIFLTVKAQTEDVIAGLELGAVDYVTKPANPPVLKARIRTHLRLSRQQNELREQSALALEHARLREEIERMARHDIKNPLNALLALTHALAGSDNLLPDQRESVSAMEESAQYVLDMVNHSLALQRMEMGVYQLAPVEFSISDLLAKVIAETRAAFGALQVDIRQPSSAPLMVRGETLLCHALFSNLIRNAAEAAPRDSPIRIEIEPDFLQVRIAIHNQGAVPAPVRDTFFEKYATSGKKQGTGIGTYSAKLMAETQGGRIDMETADDTGTTVSVTLPAA</sequence>
<feature type="domain" description="Response regulatory" evidence="6">
    <location>
        <begin position="164"/>
        <end position="280"/>
    </location>
</feature>
<evidence type="ECO:0000259" key="6">
    <source>
        <dbReference type="PROSITE" id="PS50110"/>
    </source>
</evidence>
<dbReference type="SUPFAM" id="SSF55874">
    <property type="entry name" value="ATPase domain of HSP90 chaperone/DNA topoisomerase II/histidine kinase"/>
    <property type="match status" value="1"/>
</dbReference>